<dbReference type="InterPro" id="IPR002502">
    <property type="entry name" value="Amidase_domain"/>
</dbReference>
<organism evidence="8 9">
    <name type="scientific">Fictibacillus nanhaiensis</name>
    <dbReference type="NCBI Taxonomy" id="742169"/>
    <lineage>
        <taxon>Bacteria</taxon>
        <taxon>Bacillati</taxon>
        <taxon>Bacillota</taxon>
        <taxon>Bacilli</taxon>
        <taxon>Bacillales</taxon>
        <taxon>Fictibacillaceae</taxon>
        <taxon>Fictibacillus</taxon>
    </lineage>
</organism>
<comment type="caution">
    <text evidence="8">The sequence shown here is derived from an EMBL/GenBank/DDBJ whole genome shotgun (WGS) entry which is preliminary data.</text>
</comment>
<evidence type="ECO:0000256" key="5">
    <source>
        <dbReference type="ARBA" id="ARBA00023316"/>
    </source>
</evidence>
<dbReference type="InterPro" id="IPR002477">
    <property type="entry name" value="Peptidoglycan-bd-like"/>
</dbReference>
<dbReference type="SUPFAM" id="SSF47090">
    <property type="entry name" value="PGBD-like"/>
    <property type="match status" value="2"/>
</dbReference>
<accession>A0ABS2ZUL8</accession>
<evidence type="ECO:0000256" key="2">
    <source>
        <dbReference type="ARBA" id="ARBA00007553"/>
    </source>
</evidence>
<feature type="domain" description="N-acetylmuramoyl-L-alanine amidase" evidence="7">
    <location>
        <begin position="33"/>
        <end position="169"/>
    </location>
</feature>
<sequence>MYKQSLSFYIPYTKESDVLVSYSITYDYIKLGNARPGTKLDGPFFGVAHDTGNPGTSARSNRNYFNNQQPSASAHVFIDDKEILVIIPLDEKAYHVQYGTQLDNVRFGRESNDAAIGVELCWGGGINFQEAYKRYVWFWGFLCKRYNWRPQEKIASHKQLDPGRRTDPDNALNRYGITFNQFLKDVENSISNQTIPTPAPKPSPKPTQGTNNSILKNGDTGQRVRDLQNKLKRAGYSLVADGVFGANTENAVRSFQRKYNLTVDGIAGPTTQNKLDAVLKQPTKPTQPAPPKSSNSNGSAVVPYPGYVIKRGSTDRANVSRIQRALNVPADGNFGPQTESAVKAYQKRKGLAVDGIVGQATWNTLF</sequence>
<dbReference type="PANTHER" id="PTHR30417:SF1">
    <property type="entry name" value="N-ACETYLMURAMOYL-L-ALANINE AMIDASE AMID"/>
    <property type="match status" value="1"/>
</dbReference>
<dbReference type="Proteomes" id="UP001296923">
    <property type="component" value="Unassembled WGS sequence"/>
</dbReference>
<name>A0ABS2ZUL8_9BACL</name>
<evidence type="ECO:0000256" key="6">
    <source>
        <dbReference type="SAM" id="MobiDB-lite"/>
    </source>
</evidence>
<dbReference type="EC" id="3.5.1.28" evidence="3"/>
<dbReference type="Gene3D" id="1.10.101.10">
    <property type="entry name" value="PGBD-like superfamily/PGBD"/>
    <property type="match status" value="2"/>
</dbReference>
<dbReference type="EMBL" id="JAFHKR010000039">
    <property type="protein sequence ID" value="MBN3555877.1"/>
    <property type="molecule type" value="Genomic_DNA"/>
</dbReference>
<feature type="region of interest" description="Disordered" evidence="6">
    <location>
        <begin position="191"/>
        <end position="222"/>
    </location>
</feature>
<dbReference type="InterPro" id="IPR036365">
    <property type="entry name" value="PGBD-like_sf"/>
</dbReference>
<evidence type="ECO:0000256" key="1">
    <source>
        <dbReference type="ARBA" id="ARBA00001561"/>
    </source>
</evidence>
<dbReference type="SUPFAM" id="SSF55846">
    <property type="entry name" value="N-acetylmuramoyl-L-alanine amidase-like"/>
    <property type="match status" value="1"/>
</dbReference>
<reference evidence="8 9" key="1">
    <citation type="submission" date="2021-01" db="EMBL/GenBank/DDBJ databases">
        <title>Genome Sequencing of Type Strains.</title>
        <authorList>
            <person name="Lemaire J.F."/>
            <person name="Inderbitzin P."/>
            <person name="Collins S.B."/>
            <person name="Wespe N."/>
            <person name="Knight-Connoni V."/>
        </authorList>
    </citation>
    <scope>NUCLEOTIDE SEQUENCE [LARGE SCALE GENOMIC DNA]</scope>
    <source>
        <strain evidence="8 9">DSM 23009</strain>
    </source>
</reference>
<evidence type="ECO:0000256" key="4">
    <source>
        <dbReference type="ARBA" id="ARBA00022801"/>
    </source>
</evidence>
<dbReference type="InterPro" id="IPR036366">
    <property type="entry name" value="PGBDSf"/>
</dbReference>
<dbReference type="Gene3D" id="3.40.80.10">
    <property type="entry name" value="Peptidoglycan recognition protein-like"/>
    <property type="match status" value="1"/>
</dbReference>
<feature type="region of interest" description="Disordered" evidence="6">
    <location>
        <begin position="281"/>
        <end position="301"/>
    </location>
</feature>
<evidence type="ECO:0000259" key="7">
    <source>
        <dbReference type="SMART" id="SM00644"/>
    </source>
</evidence>
<dbReference type="InterPro" id="IPR036505">
    <property type="entry name" value="Amidase/PGRP_sf"/>
</dbReference>
<dbReference type="InterPro" id="IPR051206">
    <property type="entry name" value="NAMLAA_amidase_2"/>
</dbReference>
<evidence type="ECO:0000313" key="9">
    <source>
        <dbReference type="Proteomes" id="UP001296923"/>
    </source>
</evidence>
<protein>
    <recommendedName>
        <fullName evidence="3">N-acetylmuramoyl-L-alanine amidase</fullName>
        <ecNumber evidence="3">3.5.1.28</ecNumber>
    </recommendedName>
</protein>
<keyword evidence="4" id="KW-0378">Hydrolase</keyword>
<dbReference type="SMART" id="SM00644">
    <property type="entry name" value="Ami_2"/>
    <property type="match status" value="1"/>
</dbReference>
<evidence type="ECO:0000313" key="8">
    <source>
        <dbReference type="EMBL" id="MBN3555877.1"/>
    </source>
</evidence>
<keyword evidence="5" id="KW-0961">Cell wall biogenesis/degradation</keyword>
<proteinExistence type="inferred from homology"/>
<dbReference type="CDD" id="cd06583">
    <property type="entry name" value="PGRP"/>
    <property type="match status" value="1"/>
</dbReference>
<gene>
    <name evidence="8" type="ORF">JYA63_16485</name>
</gene>
<keyword evidence="9" id="KW-1185">Reference proteome</keyword>
<comment type="catalytic activity">
    <reaction evidence="1">
        <text>Hydrolyzes the link between N-acetylmuramoyl residues and L-amino acid residues in certain cell-wall glycopeptides.</text>
        <dbReference type="EC" id="3.5.1.28"/>
    </reaction>
</comment>
<dbReference type="Pfam" id="PF01510">
    <property type="entry name" value="Amidase_2"/>
    <property type="match status" value="1"/>
</dbReference>
<comment type="similarity">
    <text evidence="2">Belongs to the N-acetylmuramoyl-L-alanine amidase 2 family.</text>
</comment>
<evidence type="ECO:0000256" key="3">
    <source>
        <dbReference type="ARBA" id="ARBA00011901"/>
    </source>
</evidence>
<dbReference type="PANTHER" id="PTHR30417">
    <property type="entry name" value="N-ACETYLMURAMOYL-L-ALANINE AMIDASE AMID"/>
    <property type="match status" value="1"/>
</dbReference>
<dbReference type="Pfam" id="PF01471">
    <property type="entry name" value="PG_binding_1"/>
    <property type="match status" value="2"/>
</dbReference>